<reference evidence="3 4" key="1">
    <citation type="submission" date="2016-10" db="EMBL/GenBank/DDBJ databases">
        <authorList>
            <person name="de Groot N.N."/>
        </authorList>
    </citation>
    <scope>NUCLEOTIDE SEQUENCE [LARGE SCALE GENOMIC DNA]</scope>
    <source>
        <strain evidence="3 4">DSM 2179</strain>
    </source>
</reference>
<dbReference type="InterPro" id="IPR051557">
    <property type="entry name" value="NipSnap_domain"/>
</dbReference>
<gene>
    <name evidence="3" type="ORF">SAMN05660742_107136</name>
</gene>
<dbReference type="PANTHER" id="PTHR21017:SF17">
    <property type="entry name" value="PROTEIN NIPSNAP"/>
    <property type="match status" value="1"/>
</dbReference>
<comment type="similarity">
    <text evidence="1">Belongs to the NipSnap family.</text>
</comment>
<protein>
    <submittedName>
        <fullName evidence="3">NIPSNAP protein</fullName>
    </submittedName>
</protein>
<dbReference type="InterPro" id="IPR011008">
    <property type="entry name" value="Dimeric_a/b-barrel"/>
</dbReference>
<dbReference type="Proteomes" id="UP000199662">
    <property type="component" value="Unassembled WGS sequence"/>
</dbReference>
<dbReference type="STRING" id="84035.SAMN05660742_107136"/>
<name>A0A1H6YSV3_9FIRM</name>
<sequence length="217" mass="24184">MIKIHHKVKGIIDMIYEISTLSCPLLSIEDVSQRSNSWVLGAQATGTVLGSWRTEIGTLGRLMILRSFETAEILAKERRRAFLSENPFNAGGVITSFTMESYKPFPFLPLVQPRTFGSVYEFRTYHLVPGGLSPTLLGWENAIEPAKEYTAHLVINMYALDGPPRITHIWGFASLEQRAMLRANAYGASVWPPHGGPEHIIEATSTIALPQPWSPLH</sequence>
<evidence type="ECO:0000256" key="1">
    <source>
        <dbReference type="ARBA" id="ARBA00005291"/>
    </source>
</evidence>
<dbReference type="AlphaFoldDB" id="A0A1H6YSV3"/>
<evidence type="ECO:0000313" key="3">
    <source>
        <dbReference type="EMBL" id="SEJ43466.1"/>
    </source>
</evidence>
<dbReference type="EMBL" id="FNZK01000007">
    <property type="protein sequence ID" value="SEJ43466.1"/>
    <property type="molecule type" value="Genomic_DNA"/>
</dbReference>
<proteinExistence type="inferred from homology"/>
<feature type="domain" description="NIPSNAP" evidence="2">
    <location>
        <begin position="120"/>
        <end position="215"/>
    </location>
</feature>
<dbReference type="PANTHER" id="PTHR21017">
    <property type="entry name" value="NIPSNAP-RELATED"/>
    <property type="match status" value="1"/>
</dbReference>
<accession>A0A1H6YSV3</accession>
<organism evidence="3 4">
    <name type="scientific">Propionispira arboris</name>
    <dbReference type="NCBI Taxonomy" id="84035"/>
    <lineage>
        <taxon>Bacteria</taxon>
        <taxon>Bacillati</taxon>
        <taxon>Bacillota</taxon>
        <taxon>Negativicutes</taxon>
        <taxon>Selenomonadales</taxon>
        <taxon>Selenomonadaceae</taxon>
        <taxon>Propionispira</taxon>
    </lineage>
</organism>
<evidence type="ECO:0000313" key="4">
    <source>
        <dbReference type="Proteomes" id="UP000199662"/>
    </source>
</evidence>
<keyword evidence="4" id="KW-1185">Reference proteome</keyword>
<dbReference type="InterPro" id="IPR012577">
    <property type="entry name" value="NIPSNAP"/>
</dbReference>
<dbReference type="RefSeq" id="WP_218144891.1">
    <property type="nucleotide sequence ID" value="NZ_FNZK01000007.1"/>
</dbReference>
<dbReference type="Gene3D" id="3.30.70.100">
    <property type="match status" value="2"/>
</dbReference>
<dbReference type="SUPFAM" id="SSF54909">
    <property type="entry name" value="Dimeric alpha+beta barrel"/>
    <property type="match status" value="2"/>
</dbReference>
<dbReference type="Pfam" id="PF07978">
    <property type="entry name" value="NIPSNAP"/>
    <property type="match status" value="1"/>
</dbReference>
<evidence type="ECO:0000259" key="2">
    <source>
        <dbReference type="Pfam" id="PF07978"/>
    </source>
</evidence>